<name>A0ABT5I9N9_9CAUL</name>
<feature type="transmembrane region" description="Helical" evidence="1">
    <location>
        <begin position="100"/>
        <end position="118"/>
    </location>
</feature>
<feature type="transmembrane region" description="Helical" evidence="1">
    <location>
        <begin position="67"/>
        <end position="88"/>
    </location>
</feature>
<accession>A0ABT5I9N9</accession>
<evidence type="ECO:0000313" key="2">
    <source>
        <dbReference type="EMBL" id="MDC7692899.1"/>
    </source>
</evidence>
<evidence type="ECO:0000256" key="1">
    <source>
        <dbReference type="SAM" id="Phobius"/>
    </source>
</evidence>
<proteinExistence type="predicted"/>
<dbReference type="EMBL" id="JAQQKW010000001">
    <property type="protein sequence ID" value="MDC7692899.1"/>
    <property type="molecule type" value="Genomic_DNA"/>
</dbReference>
<sequence>MDADSIWFKLFKSVMACLVSAITGSVLWGLVSAFRIALHDRQHLPIDQHMPGFLEALTNSWLWSETLMLAMIAFIFMLLFAVPLQALIQKLRLTGYLHTLLLAMVLGGGLALWIGYILDTLDFDTEDWDYYHWRFDPKLFGTGILFGVYYGSVAWFIRRPDKDGMLQRKMVPLLQVHNRNAD</sequence>
<comment type="caution">
    <text evidence="2">The sequence shown here is derived from an EMBL/GenBank/DDBJ whole genome shotgun (WGS) entry which is preliminary data.</text>
</comment>
<keyword evidence="3" id="KW-1185">Reference proteome</keyword>
<keyword evidence="1" id="KW-0472">Membrane</keyword>
<reference evidence="2 3" key="1">
    <citation type="submission" date="2023-01" db="EMBL/GenBank/DDBJ databases">
        <title>Novel species of the genus Asticcacaulis isolated from rivers.</title>
        <authorList>
            <person name="Lu H."/>
        </authorList>
    </citation>
    <scope>NUCLEOTIDE SEQUENCE [LARGE SCALE GENOMIC DNA]</scope>
    <source>
        <strain evidence="2 3">DXS10W</strain>
    </source>
</reference>
<gene>
    <name evidence="2" type="ORF">PQU94_01245</name>
</gene>
<dbReference type="RefSeq" id="WP_272739682.1">
    <property type="nucleotide sequence ID" value="NZ_JAQQKW010000001.1"/>
</dbReference>
<protein>
    <submittedName>
        <fullName evidence="2">Uncharacterized protein</fullName>
    </submittedName>
</protein>
<feature type="transmembrane region" description="Helical" evidence="1">
    <location>
        <begin position="138"/>
        <end position="157"/>
    </location>
</feature>
<keyword evidence="1" id="KW-1133">Transmembrane helix</keyword>
<keyword evidence="1" id="KW-0812">Transmembrane</keyword>
<organism evidence="2 3">
    <name type="scientific">Asticcacaulis currens</name>
    <dbReference type="NCBI Taxonomy" id="2984210"/>
    <lineage>
        <taxon>Bacteria</taxon>
        <taxon>Pseudomonadati</taxon>
        <taxon>Pseudomonadota</taxon>
        <taxon>Alphaproteobacteria</taxon>
        <taxon>Caulobacterales</taxon>
        <taxon>Caulobacteraceae</taxon>
        <taxon>Asticcacaulis</taxon>
    </lineage>
</organism>
<dbReference type="Proteomes" id="UP001216595">
    <property type="component" value="Unassembled WGS sequence"/>
</dbReference>
<evidence type="ECO:0000313" key="3">
    <source>
        <dbReference type="Proteomes" id="UP001216595"/>
    </source>
</evidence>